<comment type="caution">
    <text evidence="1">The sequence shown here is derived from an EMBL/GenBank/DDBJ whole genome shotgun (WGS) entry which is preliminary data.</text>
</comment>
<evidence type="ECO:0000313" key="1">
    <source>
        <dbReference type="EMBL" id="KAH9424046.1"/>
    </source>
</evidence>
<reference evidence="1 2" key="2">
    <citation type="journal article" date="2022" name="Mol. Biol. Evol.">
        <title>Comparative Genomics Reveals Insights into the Divergent Evolution of Astigmatic Mites and Household Pest Adaptations.</title>
        <authorList>
            <person name="Xiong Q."/>
            <person name="Wan A.T."/>
            <person name="Liu X."/>
            <person name="Fung C.S."/>
            <person name="Xiao X."/>
            <person name="Malainual N."/>
            <person name="Hou J."/>
            <person name="Wang L."/>
            <person name="Wang M."/>
            <person name="Yang K.Y."/>
            <person name="Cui Y."/>
            <person name="Leung E.L."/>
            <person name="Nong W."/>
            <person name="Shin S.K."/>
            <person name="Au S.W."/>
            <person name="Jeong K.Y."/>
            <person name="Chew F.T."/>
            <person name="Hui J.H."/>
            <person name="Leung T.F."/>
            <person name="Tungtrongchitr A."/>
            <person name="Zhong N."/>
            <person name="Liu Z."/>
            <person name="Tsui S.K."/>
        </authorList>
    </citation>
    <scope>NUCLEOTIDE SEQUENCE [LARGE SCALE GENOMIC DNA]</scope>
    <source>
        <strain evidence="1">Derp</strain>
    </source>
</reference>
<keyword evidence="2" id="KW-1185">Reference proteome</keyword>
<name>A0ABQ8JP15_DERPT</name>
<organism evidence="1 2">
    <name type="scientific">Dermatophagoides pteronyssinus</name>
    <name type="common">European house dust mite</name>
    <dbReference type="NCBI Taxonomy" id="6956"/>
    <lineage>
        <taxon>Eukaryota</taxon>
        <taxon>Metazoa</taxon>
        <taxon>Ecdysozoa</taxon>
        <taxon>Arthropoda</taxon>
        <taxon>Chelicerata</taxon>
        <taxon>Arachnida</taxon>
        <taxon>Acari</taxon>
        <taxon>Acariformes</taxon>
        <taxon>Sarcoptiformes</taxon>
        <taxon>Astigmata</taxon>
        <taxon>Psoroptidia</taxon>
        <taxon>Analgoidea</taxon>
        <taxon>Pyroglyphidae</taxon>
        <taxon>Dermatophagoidinae</taxon>
        <taxon>Dermatophagoides</taxon>
    </lineage>
</organism>
<dbReference type="EMBL" id="NJHN03000030">
    <property type="protein sequence ID" value="KAH9424046.1"/>
    <property type="molecule type" value="Genomic_DNA"/>
</dbReference>
<reference evidence="1 2" key="1">
    <citation type="journal article" date="2018" name="J. Allergy Clin. Immunol.">
        <title>High-quality assembly of Dermatophagoides pteronyssinus genome and transcriptome reveals a wide range of novel allergens.</title>
        <authorList>
            <person name="Liu X.Y."/>
            <person name="Yang K.Y."/>
            <person name="Wang M.Q."/>
            <person name="Kwok J.S."/>
            <person name="Zeng X."/>
            <person name="Yang Z."/>
            <person name="Xiao X.J."/>
            <person name="Lau C.P."/>
            <person name="Li Y."/>
            <person name="Huang Z.M."/>
            <person name="Ba J.G."/>
            <person name="Yim A.K."/>
            <person name="Ouyang C.Y."/>
            <person name="Ngai S.M."/>
            <person name="Chan T.F."/>
            <person name="Leung E.L."/>
            <person name="Liu L."/>
            <person name="Liu Z.G."/>
            <person name="Tsui S.K."/>
        </authorList>
    </citation>
    <scope>NUCLEOTIDE SEQUENCE [LARGE SCALE GENOMIC DNA]</scope>
    <source>
        <strain evidence="1">Derp</strain>
    </source>
</reference>
<gene>
    <name evidence="1" type="ORF">DERP_008894</name>
</gene>
<dbReference type="Proteomes" id="UP000887458">
    <property type="component" value="Unassembled WGS sequence"/>
</dbReference>
<sequence length="120" mass="14624">MADNSKKYTLMLRLKNKNKNKNRDLQIQNFDFAMNFEEQNDLNSTILHLEMYDDDNHNCRIYQLLSFCRFLIFRFDYLPHQLQWNLRKKPNNNLTITKKKHNNHINISSFKMSPDTLNRV</sequence>
<proteinExistence type="predicted"/>
<protein>
    <submittedName>
        <fullName evidence="1">Uncharacterized protein</fullName>
    </submittedName>
</protein>
<evidence type="ECO:0000313" key="2">
    <source>
        <dbReference type="Proteomes" id="UP000887458"/>
    </source>
</evidence>
<accession>A0ABQ8JP15</accession>